<evidence type="ECO:0000313" key="3">
    <source>
        <dbReference type="Proteomes" id="UP000630528"/>
    </source>
</evidence>
<reference evidence="2" key="2">
    <citation type="submission" date="2021-01" db="EMBL/GenBank/DDBJ databases">
        <authorList>
            <person name="Kang M."/>
        </authorList>
    </citation>
    <scope>NUCLEOTIDE SEQUENCE</scope>
    <source>
        <strain evidence="2">KACC 17527</strain>
    </source>
</reference>
<feature type="domain" description="AB hydrolase-1" evidence="1">
    <location>
        <begin position="15"/>
        <end position="251"/>
    </location>
</feature>
<evidence type="ECO:0000313" key="2">
    <source>
        <dbReference type="EMBL" id="MBK6008968.1"/>
    </source>
</evidence>
<proteinExistence type="predicted"/>
<dbReference type="PANTHER" id="PTHR43798:SF33">
    <property type="entry name" value="HYDROLASE, PUTATIVE (AFU_ORTHOLOGUE AFUA_2G14860)-RELATED"/>
    <property type="match status" value="1"/>
</dbReference>
<dbReference type="GO" id="GO:0016020">
    <property type="term" value="C:membrane"/>
    <property type="evidence" value="ECO:0007669"/>
    <property type="project" value="TreeGrafter"/>
</dbReference>
<dbReference type="PANTHER" id="PTHR43798">
    <property type="entry name" value="MONOACYLGLYCEROL LIPASE"/>
    <property type="match status" value="1"/>
</dbReference>
<evidence type="ECO:0000259" key="1">
    <source>
        <dbReference type="Pfam" id="PF00561"/>
    </source>
</evidence>
<organism evidence="2 3">
    <name type="scientific">Ramlibacter ginsenosidimutans</name>
    <dbReference type="NCBI Taxonomy" id="502333"/>
    <lineage>
        <taxon>Bacteria</taxon>
        <taxon>Pseudomonadati</taxon>
        <taxon>Pseudomonadota</taxon>
        <taxon>Betaproteobacteria</taxon>
        <taxon>Burkholderiales</taxon>
        <taxon>Comamonadaceae</taxon>
        <taxon>Ramlibacter</taxon>
    </lineage>
</organism>
<dbReference type="InterPro" id="IPR000073">
    <property type="entry name" value="AB_hydrolase_1"/>
</dbReference>
<gene>
    <name evidence="2" type="ORF">JJB11_22960</name>
</gene>
<dbReference type="Pfam" id="PF00561">
    <property type="entry name" value="Abhydrolase_1"/>
    <property type="match status" value="1"/>
</dbReference>
<dbReference type="EMBL" id="JAEPWM010000013">
    <property type="protein sequence ID" value="MBK6008968.1"/>
    <property type="molecule type" value="Genomic_DNA"/>
</dbReference>
<dbReference type="SUPFAM" id="SSF53474">
    <property type="entry name" value="alpha/beta-Hydrolases"/>
    <property type="match status" value="1"/>
</dbReference>
<protein>
    <submittedName>
        <fullName evidence="2">Alpha/beta hydrolase</fullName>
    </submittedName>
</protein>
<dbReference type="PRINTS" id="PR00111">
    <property type="entry name" value="ABHYDROLASE"/>
</dbReference>
<dbReference type="InterPro" id="IPR050266">
    <property type="entry name" value="AB_hydrolase_sf"/>
</dbReference>
<keyword evidence="3" id="KW-1185">Reference proteome</keyword>
<dbReference type="Proteomes" id="UP000630528">
    <property type="component" value="Unassembled WGS sequence"/>
</dbReference>
<name>A0A934TWX5_9BURK</name>
<dbReference type="AlphaFoldDB" id="A0A934TWX5"/>
<dbReference type="Gene3D" id="3.40.50.1820">
    <property type="entry name" value="alpha/beta hydrolase"/>
    <property type="match status" value="1"/>
</dbReference>
<accession>A0A934TWX5</accession>
<dbReference type="GO" id="GO:0016787">
    <property type="term" value="F:hydrolase activity"/>
    <property type="evidence" value="ECO:0007669"/>
    <property type="project" value="UniProtKB-KW"/>
</dbReference>
<dbReference type="RefSeq" id="WP_201177049.1">
    <property type="nucleotide sequence ID" value="NZ_JAEPWM010000013.1"/>
</dbReference>
<reference evidence="2" key="1">
    <citation type="journal article" date="2012" name="J. Microbiol. Biotechnol.">
        <title>Ramlibacter ginsenosidimutans sp. nov., with ginsenoside-converting activity.</title>
        <authorList>
            <person name="Wang L."/>
            <person name="An D.S."/>
            <person name="Kim S.G."/>
            <person name="Jin F.X."/>
            <person name="Kim S.C."/>
            <person name="Lee S.T."/>
            <person name="Im W.T."/>
        </authorList>
    </citation>
    <scope>NUCLEOTIDE SEQUENCE</scope>
    <source>
        <strain evidence="2">KACC 17527</strain>
    </source>
</reference>
<dbReference type="InterPro" id="IPR029058">
    <property type="entry name" value="AB_hydrolase_fold"/>
</dbReference>
<sequence>MAAAVPFCREAGEGPTVVCLHSNASHSGQWRGFQDRLADRFHVVAVDGYGAGKSPEWPGPGGPTLADEVSLLAPVLARASTPAFLVGHSYGAAVALKAALLHPGRFAGVAVYEPTLFELVDQRSPPPNDADGIRAAVAAAMACLARQDEDGAARCFIDFWMGAGAWERMPAERKPAMAHSVRHVEHWARALTTEPATQADLRALTMPVLCMAGERSPRSSLGVMEVLLTALPQPRELRFAKLSHMAPVTHPEPVNAAIDEFLESLVR</sequence>
<comment type="caution">
    <text evidence="2">The sequence shown here is derived from an EMBL/GenBank/DDBJ whole genome shotgun (WGS) entry which is preliminary data.</text>
</comment>
<keyword evidence="2" id="KW-0378">Hydrolase</keyword>